<dbReference type="GO" id="GO:0006508">
    <property type="term" value="P:proteolysis"/>
    <property type="evidence" value="ECO:0007669"/>
    <property type="project" value="UniProtKB-KW"/>
</dbReference>
<sequence>MCGRFASIKSSTQLANEYEAVDGTRGRVVEPDYNIPPTHAVLTVVARHPRDANGTPDPASIVRSIRVMRWGLVPHWAKDPAIGSRLFNARMETVADKLAFRAPAAQRRCLIPADGWYEWRREEGRKRPFYLTSNDRESLALAGIWSVWRDPAGDADGPPLATCTIVTTPSAGEPAEVHDRMPLVLPRKDWGTWLDPDADLGVDGVAALLRPPGSDVLGRIEVRPISPAVNHVRNNGPGLLERFEPVSLPASLDISRLVSKS</sequence>
<dbReference type="InterPro" id="IPR036590">
    <property type="entry name" value="SRAP-like"/>
</dbReference>
<dbReference type="EC" id="3.4.-.-" evidence="8"/>
<protein>
    <recommendedName>
        <fullName evidence="8">Abasic site processing protein</fullName>
        <ecNumber evidence="8">3.4.-.-</ecNumber>
    </recommendedName>
</protein>
<dbReference type="EMBL" id="CP014859">
    <property type="protein sequence ID" value="AOS65421.1"/>
    <property type="molecule type" value="Genomic_DNA"/>
</dbReference>
<keyword evidence="4 8" id="KW-0378">Hydrolase</keyword>
<evidence type="ECO:0000256" key="3">
    <source>
        <dbReference type="ARBA" id="ARBA00022763"/>
    </source>
</evidence>
<organism evidence="9 10">
    <name type="scientific">Actinoalloteichus hymeniacidonis</name>
    <dbReference type="NCBI Taxonomy" id="340345"/>
    <lineage>
        <taxon>Bacteria</taxon>
        <taxon>Bacillati</taxon>
        <taxon>Actinomycetota</taxon>
        <taxon>Actinomycetes</taxon>
        <taxon>Pseudonocardiales</taxon>
        <taxon>Pseudonocardiaceae</taxon>
        <taxon>Actinoalloteichus</taxon>
    </lineage>
</organism>
<evidence type="ECO:0000256" key="2">
    <source>
        <dbReference type="ARBA" id="ARBA00022670"/>
    </source>
</evidence>
<dbReference type="KEGG" id="ahm:TL08_23205"/>
<evidence type="ECO:0000256" key="4">
    <source>
        <dbReference type="ARBA" id="ARBA00022801"/>
    </source>
</evidence>
<proteinExistence type="inferred from homology"/>
<dbReference type="Gene3D" id="3.90.1680.10">
    <property type="entry name" value="SOS response associated peptidase-like"/>
    <property type="match status" value="1"/>
</dbReference>
<evidence type="ECO:0000256" key="1">
    <source>
        <dbReference type="ARBA" id="ARBA00008136"/>
    </source>
</evidence>
<dbReference type="PANTHER" id="PTHR13604:SF0">
    <property type="entry name" value="ABASIC SITE PROCESSING PROTEIN HMCES"/>
    <property type="match status" value="1"/>
</dbReference>
<keyword evidence="5" id="KW-0190">Covalent protein-DNA linkage</keyword>
<dbReference type="Pfam" id="PF02586">
    <property type="entry name" value="SRAP"/>
    <property type="match status" value="1"/>
</dbReference>
<comment type="similarity">
    <text evidence="1 8">Belongs to the SOS response-associated peptidase family.</text>
</comment>
<dbReference type="GO" id="GO:0003697">
    <property type="term" value="F:single-stranded DNA binding"/>
    <property type="evidence" value="ECO:0007669"/>
    <property type="project" value="InterPro"/>
</dbReference>
<keyword evidence="10" id="KW-1185">Reference proteome</keyword>
<evidence type="ECO:0000256" key="8">
    <source>
        <dbReference type="RuleBase" id="RU364100"/>
    </source>
</evidence>
<dbReference type="RefSeq" id="WP_069852009.1">
    <property type="nucleotide sequence ID" value="NZ_CP014859.1"/>
</dbReference>
<name>A0AAC9HUX1_9PSEU</name>
<keyword evidence="2 8" id="KW-0645">Protease</keyword>
<evidence type="ECO:0000256" key="7">
    <source>
        <dbReference type="ARBA" id="ARBA00023239"/>
    </source>
</evidence>
<dbReference type="SUPFAM" id="SSF143081">
    <property type="entry name" value="BB1717-like"/>
    <property type="match status" value="1"/>
</dbReference>
<dbReference type="PANTHER" id="PTHR13604">
    <property type="entry name" value="DC12-RELATED"/>
    <property type="match status" value="1"/>
</dbReference>
<keyword evidence="3" id="KW-0227">DNA damage</keyword>
<keyword evidence="7" id="KW-0456">Lyase</keyword>
<keyword evidence="6" id="KW-0238">DNA-binding</keyword>
<reference evidence="10" key="1">
    <citation type="submission" date="2016-03" db="EMBL/GenBank/DDBJ databases">
        <title>Complete genome sequence of the type strain Actinoalloteichus hymeniacidonis DSM 45092.</title>
        <authorList>
            <person name="Schaffert L."/>
            <person name="Albersmeier A."/>
            <person name="Winkler A."/>
            <person name="Kalinowski J."/>
            <person name="Zotchev S."/>
            <person name="Ruckert C."/>
        </authorList>
    </citation>
    <scope>NUCLEOTIDE SEQUENCE [LARGE SCALE GENOMIC DNA]</scope>
    <source>
        <strain evidence="10">HPA177(T) (DSM 45092(T))</strain>
    </source>
</reference>
<accession>A0AAC9HUX1</accession>
<evidence type="ECO:0000313" key="10">
    <source>
        <dbReference type="Proteomes" id="UP000095210"/>
    </source>
</evidence>
<dbReference type="AlphaFoldDB" id="A0AAC9HUX1"/>
<dbReference type="GO" id="GO:0008233">
    <property type="term" value="F:peptidase activity"/>
    <property type="evidence" value="ECO:0007669"/>
    <property type="project" value="UniProtKB-KW"/>
</dbReference>
<dbReference type="InterPro" id="IPR003738">
    <property type="entry name" value="SRAP"/>
</dbReference>
<dbReference type="Proteomes" id="UP000095210">
    <property type="component" value="Chromosome"/>
</dbReference>
<evidence type="ECO:0000256" key="5">
    <source>
        <dbReference type="ARBA" id="ARBA00023124"/>
    </source>
</evidence>
<gene>
    <name evidence="9" type="ORF">TL08_23205</name>
</gene>
<dbReference type="GO" id="GO:0106300">
    <property type="term" value="P:protein-DNA covalent cross-linking repair"/>
    <property type="evidence" value="ECO:0007669"/>
    <property type="project" value="InterPro"/>
</dbReference>
<evidence type="ECO:0000256" key="6">
    <source>
        <dbReference type="ARBA" id="ARBA00023125"/>
    </source>
</evidence>
<evidence type="ECO:0000313" key="9">
    <source>
        <dbReference type="EMBL" id="AOS65421.1"/>
    </source>
</evidence>
<dbReference type="GO" id="GO:0016829">
    <property type="term" value="F:lyase activity"/>
    <property type="evidence" value="ECO:0007669"/>
    <property type="project" value="UniProtKB-KW"/>
</dbReference>